<protein>
    <submittedName>
        <fullName evidence="1">Uncharacterized protein</fullName>
    </submittedName>
</protein>
<evidence type="ECO:0000313" key="2">
    <source>
        <dbReference type="Proteomes" id="UP001055879"/>
    </source>
</evidence>
<accession>A0ACB9B097</accession>
<name>A0ACB9B097_ARCLA</name>
<evidence type="ECO:0000313" key="1">
    <source>
        <dbReference type="EMBL" id="KAI3715927.1"/>
    </source>
</evidence>
<reference evidence="2" key="1">
    <citation type="journal article" date="2022" name="Mol. Ecol. Resour.">
        <title>The genomes of chicory, endive, great burdock and yacon provide insights into Asteraceae palaeo-polyploidization history and plant inulin production.</title>
        <authorList>
            <person name="Fan W."/>
            <person name="Wang S."/>
            <person name="Wang H."/>
            <person name="Wang A."/>
            <person name="Jiang F."/>
            <person name="Liu H."/>
            <person name="Zhao H."/>
            <person name="Xu D."/>
            <person name="Zhang Y."/>
        </authorList>
    </citation>
    <scope>NUCLEOTIDE SEQUENCE [LARGE SCALE GENOMIC DNA]</scope>
    <source>
        <strain evidence="2">cv. Niubang</strain>
    </source>
</reference>
<proteinExistence type="predicted"/>
<comment type="caution">
    <text evidence="1">The sequence shown here is derived from an EMBL/GenBank/DDBJ whole genome shotgun (WGS) entry which is preliminary data.</text>
</comment>
<dbReference type="Proteomes" id="UP001055879">
    <property type="component" value="Linkage Group LG07"/>
</dbReference>
<keyword evidence="2" id="KW-1185">Reference proteome</keyword>
<organism evidence="1 2">
    <name type="scientific">Arctium lappa</name>
    <name type="common">Greater burdock</name>
    <name type="synonym">Lappa major</name>
    <dbReference type="NCBI Taxonomy" id="4217"/>
    <lineage>
        <taxon>Eukaryota</taxon>
        <taxon>Viridiplantae</taxon>
        <taxon>Streptophyta</taxon>
        <taxon>Embryophyta</taxon>
        <taxon>Tracheophyta</taxon>
        <taxon>Spermatophyta</taxon>
        <taxon>Magnoliopsida</taxon>
        <taxon>eudicotyledons</taxon>
        <taxon>Gunneridae</taxon>
        <taxon>Pentapetalae</taxon>
        <taxon>asterids</taxon>
        <taxon>campanulids</taxon>
        <taxon>Asterales</taxon>
        <taxon>Asteraceae</taxon>
        <taxon>Carduoideae</taxon>
        <taxon>Cardueae</taxon>
        <taxon>Arctiinae</taxon>
        <taxon>Arctium</taxon>
    </lineage>
</organism>
<gene>
    <name evidence="1" type="ORF">L6452_22917</name>
</gene>
<dbReference type="EMBL" id="CM042053">
    <property type="protein sequence ID" value="KAI3715927.1"/>
    <property type="molecule type" value="Genomic_DNA"/>
</dbReference>
<sequence length="162" mass="18162">MGYSHNMSLVCAILIAYLHFFYAQNAPQDYVNTHNQARKEVGVGPVKWDAKLAKFAENYANQRKTNCALHNSPHSSKYGENLATGSGEFTGMDAVKLWISKKGNYDYKSNSCIQNRSCGSYIQVVWRKSTLIGCARVKCNTNGWFVICSYDPPGNIEGEKPY</sequence>
<reference evidence="1 2" key="2">
    <citation type="journal article" date="2022" name="Mol. Ecol. Resour.">
        <title>The genomes of chicory, endive, great burdock and yacon provide insights into Asteraceae paleo-polyploidization history and plant inulin production.</title>
        <authorList>
            <person name="Fan W."/>
            <person name="Wang S."/>
            <person name="Wang H."/>
            <person name="Wang A."/>
            <person name="Jiang F."/>
            <person name="Liu H."/>
            <person name="Zhao H."/>
            <person name="Xu D."/>
            <person name="Zhang Y."/>
        </authorList>
    </citation>
    <scope>NUCLEOTIDE SEQUENCE [LARGE SCALE GENOMIC DNA]</scope>
    <source>
        <strain evidence="2">cv. Niubang</strain>
    </source>
</reference>